<evidence type="ECO:0000256" key="5">
    <source>
        <dbReference type="ARBA" id="ARBA00023163"/>
    </source>
</evidence>
<dbReference type="GO" id="GO:0003677">
    <property type="term" value="F:DNA binding"/>
    <property type="evidence" value="ECO:0007669"/>
    <property type="project" value="UniProtKB-KW"/>
</dbReference>
<dbReference type="SUPFAM" id="SSF46785">
    <property type="entry name" value="Winged helix' DNA-binding domain"/>
    <property type="match status" value="1"/>
</dbReference>
<evidence type="ECO:0000313" key="8">
    <source>
        <dbReference type="Proteomes" id="UP000040841"/>
    </source>
</evidence>
<dbReference type="GO" id="GO:0003700">
    <property type="term" value="F:DNA-binding transcription factor activity"/>
    <property type="evidence" value="ECO:0007669"/>
    <property type="project" value="InterPro"/>
</dbReference>
<dbReference type="InterPro" id="IPR000524">
    <property type="entry name" value="Tscrpt_reg_HTH_GntR"/>
</dbReference>
<accession>A0AA36LNQ2</accession>
<dbReference type="SUPFAM" id="SSF53383">
    <property type="entry name" value="PLP-dependent transferases"/>
    <property type="match status" value="1"/>
</dbReference>
<evidence type="ECO:0000256" key="2">
    <source>
        <dbReference type="ARBA" id="ARBA00022898"/>
    </source>
</evidence>
<keyword evidence="4" id="KW-0238">DNA-binding</keyword>
<dbReference type="InterPro" id="IPR015424">
    <property type="entry name" value="PyrdxlP-dep_Trfase"/>
</dbReference>
<dbReference type="InterPro" id="IPR015421">
    <property type="entry name" value="PyrdxlP-dep_Trfase_major"/>
</dbReference>
<keyword evidence="5" id="KW-0804">Transcription</keyword>
<evidence type="ECO:0000256" key="1">
    <source>
        <dbReference type="ARBA" id="ARBA00005384"/>
    </source>
</evidence>
<dbReference type="InterPro" id="IPR051446">
    <property type="entry name" value="HTH_trans_reg/aminotransferase"/>
</dbReference>
<dbReference type="Gene3D" id="1.10.10.10">
    <property type="entry name" value="Winged helix-like DNA-binding domain superfamily/Winged helix DNA-binding domain"/>
    <property type="match status" value="1"/>
</dbReference>
<dbReference type="InterPro" id="IPR036390">
    <property type="entry name" value="WH_DNA-bd_sf"/>
</dbReference>
<evidence type="ECO:0000256" key="4">
    <source>
        <dbReference type="ARBA" id="ARBA00023125"/>
    </source>
</evidence>
<dbReference type="Gene3D" id="3.40.640.10">
    <property type="entry name" value="Type I PLP-dependent aspartate aminotransferase-like (Major domain)"/>
    <property type="match status" value="1"/>
</dbReference>
<dbReference type="AlphaFoldDB" id="A0AA36LNQ2"/>
<comment type="caution">
    <text evidence="7">The sequence shown here is derived from an EMBL/GenBank/DDBJ whole genome shotgun (WGS) entry which is preliminary data.</text>
</comment>
<dbReference type="EMBL" id="CQBM01000008">
    <property type="protein sequence ID" value="CNI38805.1"/>
    <property type="molecule type" value="Genomic_DNA"/>
</dbReference>
<keyword evidence="2" id="KW-0663">Pyridoxal phosphate</keyword>
<proteinExistence type="inferred from homology"/>
<dbReference type="Proteomes" id="UP000040841">
    <property type="component" value="Unassembled WGS sequence"/>
</dbReference>
<dbReference type="GO" id="GO:0030170">
    <property type="term" value="F:pyridoxal phosphate binding"/>
    <property type="evidence" value="ECO:0007669"/>
    <property type="project" value="InterPro"/>
</dbReference>
<dbReference type="RefSeq" id="WP_049678968.1">
    <property type="nucleotide sequence ID" value="NZ_CABMMJ010000008.1"/>
</dbReference>
<dbReference type="PANTHER" id="PTHR46577:SF1">
    <property type="entry name" value="HTH-TYPE TRANSCRIPTIONAL REGULATORY PROTEIN GABR"/>
    <property type="match status" value="1"/>
</dbReference>
<dbReference type="PANTHER" id="PTHR46577">
    <property type="entry name" value="HTH-TYPE TRANSCRIPTIONAL REGULATORY PROTEIN GABR"/>
    <property type="match status" value="1"/>
</dbReference>
<gene>
    <name evidence="7" type="primary">gabR</name>
    <name evidence="7" type="ORF">ERS008502_03108</name>
</gene>
<name>A0AA36LNQ2_YERMO</name>
<evidence type="ECO:0000259" key="6">
    <source>
        <dbReference type="PROSITE" id="PS50949"/>
    </source>
</evidence>
<organism evidence="7 8">
    <name type="scientific">Yersinia mollaretii</name>
    <dbReference type="NCBI Taxonomy" id="33060"/>
    <lineage>
        <taxon>Bacteria</taxon>
        <taxon>Pseudomonadati</taxon>
        <taxon>Pseudomonadota</taxon>
        <taxon>Gammaproteobacteria</taxon>
        <taxon>Enterobacterales</taxon>
        <taxon>Yersiniaceae</taxon>
        <taxon>Yersinia</taxon>
    </lineage>
</organism>
<dbReference type="SMART" id="SM00345">
    <property type="entry name" value="HTH_GNTR"/>
    <property type="match status" value="1"/>
</dbReference>
<sequence length="487" mass="53653">MMKVFSRLLNLDRRQNEPVYRQIYQRIKDAIVQGALLPDTRVPSVRALASEVGVARGTVENAYAQLIAEGFLQSRGQGGTYVSAQLLDAPLLPLNRVAEGRQPIAVNNALSANRTMALPFQLGLPALDAFPRAQWGRIMAKQLHNLTAASLGHPPTTGLPALREAIAHYLPLSRGFSCQPEQVFICAGYQSVLDLVVSTLLKPGDLGWLEDPGYPATQQLIREAGLIPHAVRVDDEGMDVSAAIHSCPQARFAIVTPAHQSPLGVALSLARRMALLDWAEQQQSWIIEDDYDSEFRYQGRPLPPLKSMDRQGRVLYAGTFSKVMFPALRMAYLVVPPALVALFNHRSQLRTCACPPLIQASVAEFMNQGHFYRHLKRMRHLYAERREMLSASLMRQLAGIVEVERQSGGIQLLARLDCRFSDRVVATEAQRQGMAIQAVSDWALEERVGESQGENGLLMGFTNLTSVTETDALVARLAKIVSSVSAG</sequence>
<protein>
    <submittedName>
        <fullName evidence="7">GntR family transcriptional regulator</fullName>
    </submittedName>
</protein>
<dbReference type="InterPro" id="IPR036388">
    <property type="entry name" value="WH-like_DNA-bd_sf"/>
</dbReference>
<evidence type="ECO:0000256" key="3">
    <source>
        <dbReference type="ARBA" id="ARBA00023015"/>
    </source>
</evidence>
<feature type="domain" description="HTH gntR-type" evidence="6">
    <location>
        <begin position="17"/>
        <end position="85"/>
    </location>
</feature>
<dbReference type="CDD" id="cd07377">
    <property type="entry name" value="WHTH_GntR"/>
    <property type="match status" value="1"/>
</dbReference>
<dbReference type="Pfam" id="PF00392">
    <property type="entry name" value="GntR"/>
    <property type="match status" value="1"/>
</dbReference>
<dbReference type="InterPro" id="IPR004839">
    <property type="entry name" value="Aminotransferase_I/II_large"/>
</dbReference>
<dbReference type="Pfam" id="PF00155">
    <property type="entry name" value="Aminotran_1_2"/>
    <property type="match status" value="1"/>
</dbReference>
<reference evidence="7 8" key="1">
    <citation type="submission" date="2015-03" db="EMBL/GenBank/DDBJ databases">
        <authorList>
            <consortium name="Pathogen Informatics"/>
            <person name="Murphy D."/>
        </authorList>
    </citation>
    <scope>NUCLEOTIDE SEQUENCE [LARGE SCALE GENOMIC DNA]</scope>
    <source>
        <strain evidence="7 8">FE82747</strain>
    </source>
</reference>
<dbReference type="PRINTS" id="PR00035">
    <property type="entry name" value="HTHGNTR"/>
</dbReference>
<keyword evidence="3" id="KW-0805">Transcription regulation</keyword>
<dbReference type="PROSITE" id="PS50949">
    <property type="entry name" value="HTH_GNTR"/>
    <property type="match status" value="1"/>
</dbReference>
<dbReference type="CDD" id="cd00609">
    <property type="entry name" value="AAT_like"/>
    <property type="match status" value="1"/>
</dbReference>
<evidence type="ECO:0000313" key="7">
    <source>
        <dbReference type="EMBL" id="CNI38805.1"/>
    </source>
</evidence>
<comment type="similarity">
    <text evidence="1">In the C-terminal section; belongs to the class-I pyridoxal-phosphate-dependent aminotransferase family.</text>
</comment>